<protein>
    <submittedName>
        <fullName evidence="2">Uncharacterized protein</fullName>
    </submittedName>
</protein>
<evidence type="ECO:0000256" key="1">
    <source>
        <dbReference type="SAM" id="MobiDB-lite"/>
    </source>
</evidence>
<sequence>MTEHRGATTADRPLSLHHPDDRYGEVPAVPLLLTLPATVTARGFLGTPALGRDHVRAQEGAVTV</sequence>
<dbReference type="RefSeq" id="WP_334661202.1">
    <property type="nucleotide sequence ID" value="NZ_JARULZ010000002.1"/>
</dbReference>
<reference evidence="2" key="1">
    <citation type="submission" date="2023-04" db="EMBL/GenBank/DDBJ databases">
        <title>Genomic diversity of scab-causing Streptomyces spp. in the province of Quebec, Canada.</title>
        <authorList>
            <person name="Biessy A."/>
            <person name="Cadieux M."/>
            <person name="Ciotola M."/>
            <person name="Filion M."/>
        </authorList>
    </citation>
    <scope>NUCLEOTIDE SEQUENCE</scope>
    <source>
        <strain evidence="2">B21-115</strain>
    </source>
</reference>
<name>A0ABU8AZE7_9ACTN</name>
<accession>A0ABU8AZE7</accession>
<evidence type="ECO:0000313" key="3">
    <source>
        <dbReference type="Proteomes" id="UP001310290"/>
    </source>
</evidence>
<proteinExistence type="predicted"/>
<keyword evidence="3" id="KW-1185">Reference proteome</keyword>
<dbReference type="EMBL" id="JARULZ010000002">
    <property type="protein sequence ID" value="MEH0638555.1"/>
    <property type="molecule type" value="Genomic_DNA"/>
</dbReference>
<organism evidence="2 3">
    <name type="scientific">Streptomyces bottropensis</name>
    <dbReference type="NCBI Taxonomy" id="42235"/>
    <lineage>
        <taxon>Bacteria</taxon>
        <taxon>Bacillati</taxon>
        <taxon>Actinomycetota</taxon>
        <taxon>Actinomycetes</taxon>
        <taxon>Kitasatosporales</taxon>
        <taxon>Streptomycetaceae</taxon>
        <taxon>Streptomyces</taxon>
    </lineage>
</organism>
<evidence type="ECO:0000313" key="2">
    <source>
        <dbReference type="EMBL" id="MEH0638555.1"/>
    </source>
</evidence>
<gene>
    <name evidence="2" type="ORF">QBA35_35625</name>
</gene>
<comment type="caution">
    <text evidence="2">The sequence shown here is derived from an EMBL/GenBank/DDBJ whole genome shotgun (WGS) entry which is preliminary data.</text>
</comment>
<dbReference type="Proteomes" id="UP001310290">
    <property type="component" value="Unassembled WGS sequence"/>
</dbReference>
<feature type="region of interest" description="Disordered" evidence="1">
    <location>
        <begin position="1"/>
        <end position="21"/>
    </location>
</feature>